<name>A0A6J5LVL8_9CAUD</name>
<organism evidence="2">
    <name type="scientific">uncultured Caudovirales phage</name>
    <dbReference type="NCBI Taxonomy" id="2100421"/>
    <lineage>
        <taxon>Viruses</taxon>
        <taxon>Duplodnaviria</taxon>
        <taxon>Heunggongvirae</taxon>
        <taxon>Uroviricota</taxon>
        <taxon>Caudoviricetes</taxon>
        <taxon>Peduoviridae</taxon>
        <taxon>Maltschvirus</taxon>
        <taxon>Maltschvirus maltsch</taxon>
    </lineage>
</organism>
<gene>
    <name evidence="2" type="ORF">UFOVP313_35</name>
</gene>
<accession>A0A6J5LVL8</accession>
<reference evidence="2" key="1">
    <citation type="submission" date="2020-04" db="EMBL/GenBank/DDBJ databases">
        <authorList>
            <person name="Chiriac C."/>
            <person name="Salcher M."/>
            <person name="Ghai R."/>
            <person name="Kavagutti S V."/>
        </authorList>
    </citation>
    <scope>NUCLEOTIDE SEQUENCE</scope>
</reference>
<dbReference type="EMBL" id="LR796328">
    <property type="protein sequence ID" value="CAB4136980.1"/>
    <property type="molecule type" value="Genomic_DNA"/>
</dbReference>
<protein>
    <submittedName>
        <fullName evidence="2">Uncharacterized protein</fullName>
    </submittedName>
</protein>
<sequence length="63" mass="6517">MTLEAGVPLLPPDGGGVAPRPEGPAPEVTHLPFTSVLVDPSAFLLRPSAIISSLPGHVSREKH</sequence>
<proteinExistence type="predicted"/>
<feature type="region of interest" description="Disordered" evidence="1">
    <location>
        <begin position="1"/>
        <end position="26"/>
    </location>
</feature>
<evidence type="ECO:0000256" key="1">
    <source>
        <dbReference type="SAM" id="MobiDB-lite"/>
    </source>
</evidence>
<evidence type="ECO:0000313" key="2">
    <source>
        <dbReference type="EMBL" id="CAB4136980.1"/>
    </source>
</evidence>